<sequence>MLLVHFHIPPVHLAPPFKFLEDSSSRISKSTNVFDLSDKCIEKMLTYAVLPLCFGYHKGKGCLSRGQVTCLTLSITWDDSLSLPCPFALYTINSNASRHSGPSCLSYCLCLVSYFPMISCLHT</sequence>
<reference evidence="1" key="1">
    <citation type="submission" date="2003-07" db="EMBL/GenBank/DDBJ databases">
        <title>NEDO human cDNA sequencing project.</title>
        <authorList>
            <person name="Ninomiya K."/>
            <person name="Wagatsuma M."/>
            <person name="Kanda K."/>
            <person name="Kondo H."/>
            <person name="Yokoi T."/>
            <person name="Kodaira H."/>
            <person name="Furuya T."/>
            <person name="Takahashi M."/>
            <person name="Kikkawa E."/>
            <person name="Omura Y."/>
            <person name="Abe K."/>
            <person name="Kamihara K."/>
            <person name="Katsuta N."/>
            <person name="Sato K."/>
            <person name="Tanikawa M."/>
            <person name="Yamazaki M."/>
            <person name="Sugiyama T."/>
            <person name="Irie R."/>
            <person name="Otsuki T."/>
            <person name="Sato H."/>
            <person name="Wakamatsu A."/>
            <person name="Ishii S."/>
            <person name="Yamamoto J."/>
            <person name="Isono Y."/>
            <person name="Kawai-Hio Y."/>
            <person name="Saito K."/>
            <person name="Nishikawa T."/>
            <person name="Kimura K."/>
            <person name="Yamashita H."/>
            <person name="Matsuo K."/>
            <person name="Nakamura Y."/>
            <person name="Sekine M."/>
            <person name="Kikuchi H."/>
            <person name="Murakawa K."/>
            <person name="Kanehori K."/>
            <person name="Takahashi-Fujii A."/>
            <person name="Oshima A."/>
            <person name="Sugiyama A."/>
            <person name="Kawakami B."/>
            <person name="Suzuki Y."/>
            <person name="Sugano S."/>
            <person name="Nagahari K."/>
            <person name="Masuho Y."/>
            <person name="Nagai K."/>
            <person name="Isogai T."/>
        </authorList>
    </citation>
    <scope>NUCLEOTIDE SEQUENCE</scope>
    <source>
        <tissue evidence="1">Testis</tissue>
    </source>
</reference>
<evidence type="ECO:0000313" key="1">
    <source>
        <dbReference type="EMBL" id="BAC87326.1"/>
    </source>
</evidence>
<name>Q6ZRI4_HUMAN</name>
<proteinExistence type="evidence at transcript level"/>
<protein>
    <submittedName>
        <fullName evidence="1">cDNA FLJ46339 fis, clone TESTI4046450</fullName>
    </submittedName>
</protein>
<accession>Q6ZRI4</accession>
<dbReference type="AlphaFoldDB" id="Q6ZRI4"/>
<dbReference type="EMBL" id="AK128207">
    <property type="protein sequence ID" value="BAC87326.1"/>
    <property type="molecule type" value="mRNA"/>
</dbReference>
<organism evidence="1">
    <name type="scientific">Homo sapiens</name>
    <name type="common">Human</name>
    <dbReference type="NCBI Taxonomy" id="9606"/>
    <lineage>
        <taxon>Eukaryota</taxon>
        <taxon>Metazoa</taxon>
        <taxon>Chordata</taxon>
        <taxon>Craniata</taxon>
        <taxon>Vertebrata</taxon>
        <taxon>Euteleostomi</taxon>
        <taxon>Mammalia</taxon>
        <taxon>Eutheria</taxon>
        <taxon>Euarchontoglires</taxon>
        <taxon>Primates</taxon>
        <taxon>Haplorrhini</taxon>
        <taxon>Catarrhini</taxon>
        <taxon>Hominidae</taxon>
        <taxon>Homo</taxon>
    </lineage>
</organism>